<protein>
    <submittedName>
        <fullName evidence="1">Uncharacterized protein</fullName>
    </submittedName>
</protein>
<dbReference type="EMBL" id="CM037154">
    <property type="protein sequence ID" value="KAH7860376.1"/>
    <property type="molecule type" value="Genomic_DNA"/>
</dbReference>
<accession>A0ACB7Z413</accession>
<sequence length="141" mass="15556">MEPQLAEFGFKFLANWGNNPFLAANSRTKTAEYNTALKDEFQTDIFSFGELVLEVLTNGRLKNAGGSIHAKPMVTLLREICHENEVSPSDSIQEEIKVVVEVALLCTRSRPCDRPSMEEVLKLLSGSKTQTVAKGIISQAV</sequence>
<evidence type="ECO:0000313" key="1">
    <source>
        <dbReference type="EMBL" id="KAH7860376.1"/>
    </source>
</evidence>
<keyword evidence="2" id="KW-1185">Reference proteome</keyword>
<organism evidence="1 2">
    <name type="scientific">Vaccinium darrowii</name>
    <dbReference type="NCBI Taxonomy" id="229202"/>
    <lineage>
        <taxon>Eukaryota</taxon>
        <taxon>Viridiplantae</taxon>
        <taxon>Streptophyta</taxon>
        <taxon>Embryophyta</taxon>
        <taxon>Tracheophyta</taxon>
        <taxon>Spermatophyta</taxon>
        <taxon>Magnoliopsida</taxon>
        <taxon>eudicotyledons</taxon>
        <taxon>Gunneridae</taxon>
        <taxon>Pentapetalae</taxon>
        <taxon>asterids</taxon>
        <taxon>Ericales</taxon>
        <taxon>Ericaceae</taxon>
        <taxon>Vaccinioideae</taxon>
        <taxon>Vaccinieae</taxon>
        <taxon>Vaccinium</taxon>
    </lineage>
</organism>
<name>A0ACB7Z413_9ERIC</name>
<reference evidence="1 2" key="1">
    <citation type="journal article" date="2021" name="Hortic Res">
        <title>High-quality reference genome and annotation aids understanding of berry development for evergreen blueberry (Vaccinium darrowii).</title>
        <authorList>
            <person name="Yu J."/>
            <person name="Hulse-Kemp A.M."/>
            <person name="Babiker E."/>
            <person name="Staton M."/>
        </authorList>
    </citation>
    <scope>NUCLEOTIDE SEQUENCE [LARGE SCALE GENOMIC DNA]</scope>
    <source>
        <strain evidence="2">cv. NJ 8807/NJ 8810</strain>
        <tissue evidence="1">Young leaf</tissue>
    </source>
</reference>
<proteinExistence type="predicted"/>
<comment type="caution">
    <text evidence="1">The sequence shown here is derived from an EMBL/GenBank/DDBJ whole genome shotgun (WGS) entry which is preliminary data.</text>
</comment>
<gene>
    <name evidence="1" type="ORF">Vadar_012736</name>
</gene>
<dbReference type="Proteomes" id="UP000828048">
    <property type="component" value="Chromosome 4"/>
</dbReference>
<evidence type="ECO:0000313" key="2">
    <source>
        <dbReference type="Proteomes" id="UP000828048"/>
    </source>
</evidence>